<keyword evidence="2" id="KW-1185">Reference proteome</keyword>
<dbReference type="Proteomes" id="UP001152888">
    <property type="component" value="Unassembled WGS sequence"/>
</dbReference>
<evidence type="ECO:0000313" key="1">
    <source>
        <dbReference type="EMBL" id="CAH2012524.1"/>
    </source>
</evidence>
<comment type="caution">
    <text evidence="1">The sequence shown here is derived from an EMBL/GenBank/DDBJ whole genome shotgun (WGS) entry which is preliminary data.</text>
</comment>
<dbReference type="AlphaFoldDB" id="A0A9P0M672"/>
<name>A0A9P0M672_ACAOB</name>
<dbReference type="EMBL" id="CAKOFQ010008193">
    <property type="protein sequence ID" value="CAH2012524.1"/>
    <property type="molecule type" value="Genomic_DNA"/>
</dbReference>
<protein>
    <submittedName>
        <fullName evidence="1">Uncharacterized protein</fullName>
    </submittedName>
</protein>
<accession>A0A9P0M672</accession>
<evidence type="ECO:0000313" key="2">
    <source>
        <dbReference type="Proteomes" id="UP001152888"/>
    </source>
</evidence>
<sequence length="86" mass="9432">MQLSTSYSSESEQTEVANLLQGDFAATNRTALEAADLSKPSSALLDLNWSVQSDFMKGNFMPSKLMQEEGFMFMETAIGEGSKPKK</sequence>
<organism evidence="1 2">
    <name type="scientific">Acanthoscelides obtectus</name>
    <name type="common">Bean weevil</name>
    <name type="synonym">Bruchus obtectus</name>
    <dbReference type="NCBI Taxonomy" id="200917"/>
    <lineage>
        <taxon>Eukaryota</taxon>
        <taxon>Metazoa</taxon>
        <taxon>Ecdysozoa</taxon>
        <taxon>Arthropoda</taxon>
        <taxon>Hexapoda</taxon>
        <taxon>Insecta</taxon>
        <taxon>Pterygota</taxon>
        <taxon>Neoptera</taxon>
        <taxon>Endopterygota</taxon>
        <taxon>Coleoptera</taxon>
        <taxon>Polyphaga</taxon>
        <taxon>Cucujiformia</taxon>
        <taxon>Chrysomeloidea</taxon>
        <taxon>Chrysomelidae</taxon>
        <taxon>Bruchinae</taxon>
        <taxon>Bruchini</taxon>
        <taxon>Acanthoscelides</taxon>
    </lineage>
</organism>
<reference evidence="1" key="1">
    <citation type="submission" date="2022-03" db="EMBL/GenBank/DDBJ databases">
        <authorList>
            <person name="Sayadi A."/>
        </authorList>
    </citation>
    <scope>NUCLEOTIDE SEQUENCE</scope>
</reference>
<gene>
    <name evidence="1" type="ORF">ACAOBT_LOCUS32903</name>
</gene>
<proteinExistence type="predicted"/>